<name>A0A803ND94_CHEQI</name>
<dbReference type="AlphaFoldDB" id="A0A803ND94"/>
<keyword evidence="11" id="KW-1185">Reference proteome</keyword>
<evidence type="ECO:0000256" key="5">
    <source>
        <dbReference type="ARBA" id="ARBA00022989"/>
    </source>
</evidence>
<keyword evidence="5" id="KW-1133">Transmembrane helix</keyword>
<dbReference type="PANTHER" id="PTHR33650:SF1">
    <property type="entry name" value="CHLOROPLAST ENVELOPE MEMBRANE PROTEIN"/>
    <property type="match status" value="1"/>
</dbReference>
<evidence type="ECO:0000256" key="4">
    <source>
        <dbReference type="ARBA" id="ARBA00022781"/>
    </source>
</evidence>
<evidence type="ECO:0000256" key="1">
    <source>
        <dbReference type="ARBA" id="ARBA00004141"/>
    </source>
</evidence>
<reference evidence="10" key="2">
    <citation type="submission" date="2021-03" db="UniProtKB">
        <authorList>
            <consortium name="EnsemblPlants"/>
        </authorList>
    </citation>
    <scope>IDENTIFICATION</scope>
</reference>
<accession>A0A803ND94</accession>
<protein>
    <submittedName>
        <fullName evidence="10">Uncharacterized protein</fullName>
    </submittedName>
</protein>
<evidence type="ECO:0000256" key="8">
    <source>
        <dbReference type="ARBA" id="ARBA00043980"/>
    </source>
</evidence>
<dbReference type="EnsemblPlants" id="AUR62044085-RA">
    <property type="protein sequence ID" value="AUR62044085-RA:cds"/>
    <property type="gene ID" value="AUR62044085"/>
</dbReference>
<keyword evidence="4" id="KW-0375">Hydrogen ion transport</keyword>
<feature type="compositionally biased region" description="Basic and acidic residues" evidence="9">
    <location>
        <begin position="55"/>
        <end position="72"/>
    </location>
</feature>
<dbReference type="Gramene" id="AUR62044085-RA">
    <property type="protein sequence ID" value="AUR62044085-RA:cds"/>
    <property type="gene ID" value="AUR62044085"/>
</dbReference>
<evidence type="ECO:0000256" key="3">
    <source>
        <dbReference type="ARBA" id="ARBA00022692"/>
    </source>
</evidence>
<comment type="similarity">
    <text evidence="8">Belongs to the CemA family.</text>
</comment>
<evidence type="ECO:0000256" key="6">
    <source>
        <dbReference type="ARBA" id="ARBA00023065"/>
    </source>
</evidence>
<evidence type="ECO:0000256" key="9">
    <source>
        <dbReference type="SAM" id="MobiDB-lite"/>
    </source>
</evidence>
<keyword evidence="7" id="KW-0472">Membrane</keyword>
<evidence type="ECO:0000313" key="10">
    <source>
        <dbReference type="EnsemblPlants" id="AUR62044085-RA:cds"/>
    </source>
</evidence>
<keyword evidence="2" id="KW-0813">Transport</keyword>
<organism evidence="10 11">
    <name type="scientific">Chenopodium quinoa</name>
    <name type="common">Quinoa</name>
    <dbReference type="NCBI Taxonomy" id="63459"/>
    <lineage>
        <taxon>Eukaryota</taxon>
        <taxon>Viridiplantae</taxon>
        <taxon>Streptophyta</taxon>
        <taxon>Embryophyta</taxon>
        <taxon>Tracheophyta</taxon>
        <taxon>Spermatophyta</taxon>
        <taxon>Magnoliopsida</taxon>
        <taxon>eudicotyledons</taxon>
        <taxon>Gunneridae</taxon>
        <taxon>Pentapetalae</taxon>
        <taxon>Caryophyllales</taxon>
        <taxon>Chenopodiaceae</taxon>
        <taxon>Chenopodioideae</taxon>
        <taxon>Atripliceae</taxon>
        <taxon>Chenopodium</taxon>
    </lineage>
</organism>
<dbReference type="PANTHER" id="PTHR33650">
    <property type="entry name" value="CHLOROPLAST ENVELOPE MEMBRANE PROTEIN-RELATED"/>
    <property type="match status" value="1"/>
</dbReference>
<dbReference type="InterPro" id="IPR004282">
    <property type="entry name" value="CemA"/>
</dbReference>
<keyword evidence="6" id="KW-0406">Ion transport</keyword>
<keyword evidence="3" id="KW-0812">Transmembrane</keyword>
<feature type="region of interest" description="Disordered" evidence="9">
    <location>
        <begin position="53"/>
        <end position="72"/>
    </location>
</feature>
<evidence type="ECO:0000256" key="7">
    <source>
        <dbReference type="ARBA" id="ARBA00023136"/>
    </source>
</evidence>
<sequence>MAGMAVGCFVTGDKCFPVIGCCPGYRCSKHAGHRCVEDGNWLGLREEDLEEFEEESKIEVEGSDKGERDSEKEKFEAWKNQAEALIELREAQEGIKNEENRNWDYWLVFYEGNGAAKFLVVLIIVPWAMDFLVHDYVLMPFLD</sequence>
<dbReference type="GO" id="GO:1902600">
    <property type="term" value="P:proton transmembrane transport"/>
    <property type="evidence" value="ECO:0007669"/>
    <property type="project" value="UniProtKB-KW"/>
</dbReference>
<reference evidence="10" key="1">
    <citation type="journal article" date="2017" name="Nature">
        <title>The genome of Chenopodium quinoa.</title>
        <authorList>
            <person name="Jarvis D.E."/>
            <person name="Ho Y.S."/>
            <person name="Lightfoot D.J."/>
            <person name="Schmoeckel S.M."/>
            <person name="Li B."/>
            <person name="Borm T.J.A."/>
            <person name="Ohyanagi H."/>
            <person name="Mineta K."/>
            <person name="Michell C.T."/>
            <person name="Saber N."/>
            <person name="Kharbatia N.M."/>
            <person name="Rupper R.R."/>
            <person name="Sharp A.R."/>
            <person name="Dally N."/>
            <person name="Boughton B.A."/>
            <person name="Woo Y.H."/>
            <person name="Gao G."/>
            <person name="Schijlen E.G.W.M."/>
            <person name="Guo X."/>
            <person name="Momin A.A."/>
            <person name="Negrao S."/>
            <person name="Al-Babili S."/>
            <person name="Gehring C."/>
            <person name="Roessner U."/>
            <person name="Jung C."/>
            <person name="Murphy K."/>
            <person name="Arold S.T."/>
            <person name="Gojobori T."/>
            <person name="van der Linden C.G."/>
            <person name="van Loo E.N."/>
            <person name="Jellen E.N."/>
            <person name="Maughan P.J."/>
            <person name="Tester M."/>
        </authorList>
    </citation>
    <scope>NUCLEOTIDE SEQUENCE [LARGE SCALE GENOMIC DNA]</scope>
    <source>
        <strain evidence="10">cv. PI 614886</strain>
    </source>
</reference>
<dbReference type="GO" id="GO:0016020">
    <property type="term" value="C:membrane"/>
    <property type="evidence" value="ECO:0007669"/>
    <property type="project" value="UniProtKB-SubCell"/>
</dbReference>
<evidence type="ECO:0000256" key="2">
    <source>
        <dbReference type="ARBA" id="ARBA00022448"/>
    </source>
</evidence>
<proteinExistence type="inferred from homology"/>
<evidence type="ECO:0000313" key="11">
    <source>
        <dbReference type="Proteomes" id="UP000596660"/>
    </source>
</evidence>
<dbReference type="Proteomes" id="UP000596660">
    <property type="component" value="Unplaced"/>
</dbReference>
<comment type="subcellular location">
    <subcellularLocation>
        <location evidence="1">Membrane</location>
        <topology evidence="1">Multi-pass membrane protein</topology>
    </subcellularLocation>
</comment>